<dbReference type="Proteomes" id="UP001196413">
    <property type="component" value="Unassembled WGS sequence"/>
</dbReference>
<gene>
    <name evidence="1" type="ORF">KIN20_025464</name>
</gene>
<evidence type="ECO:0000313" key="1">
    <source>
        <dbReference type="EMBL" id="KAJ1365225.1"/>
    </source>
</evidence>
<keyword evidence="2" id="KW-1185">Reference proteome</keyword>
<dbReference type="EMBL" id="JAHQIW010005197">
    <property type="protein sequence ID" value="KAJ1365225.1"/>
    <property type="molecule type" value="Genomic_DNA"/>
</dbReference>
<protein>
    <submittedName>
        <fullName evidence="1">Uncharacterized protein</fullName>
    </submittedName>
</protein>
<organism evidence="1 2">
    <name type="scientific">Parelaphostrongylus tenuis</name>
    <name type="common">Meningeal worm</name>
    <dbReference type="NCBI Taxonomy" id="148309"/>
    <lineage>
        <taxon>Eukaryota</taxon>
        <taxon>Metazoa</taxon>
        <taxon>Ecdysozoa</taxon>
        <taxon>Nematoda</taxon>
        <taxon>Chromadorea</taxon>
        <taxon>Rhabditida</taxon>
        <taxon>Rhabditina</taxon>
        <taxon>Rhabditomorpha</taxon>
        <taxon>Strongyloidea</taxon>
        <taxon>Metastrongylidae</taxon>
        <taxon>Parelaphostrongylus</taxon>
    </lineage>
</organism>
<proteinExistence type="predicted"/>
<reference evidence="1" key="1">
    <citation type="submission" date="2021-06" db="EMBL/GenBank/DDBJ databases">
        <title>Parelaphostrongylus tenuis whole genome reference sequence.</title>
        <authorList>
            <person name="Garwood T.J."/>
            <person name="Larsen P.A."/>
            <person name="Fountain-Jones N.M."/>
            <person name="Garbe J.R."/>
            <person name="Macchietto M.G."/>
            <person name="Kania S.A."/>
            <person name="Gerhold R.W."/>
            <person name="Richards J.E."/>
            <person name="Wolf T.M."/>
        </authorList>
    </citation>
    <scope>NUCLEOTIDE SEQUENCE</scope>
    <source>
        <strain evidence="1">MNPRO001-30</strain>
        <tissue evidence="1">Meninges</tissue>
    </source>
</reference>
<accession>A0AAD5MV97</accession>
<comment type="caution">
    <text evidence="1">The sequence shown here is derived from an EMBL/GenBank/DDBJ whole genome shotgun (WGS) entry which is preliminary data.</text>
</comment>
<name>A0AAD5MV97_PARTN</name>
<evidence type="ECO:0000313" key="2">
    <source>
        <dbReference type="Proteomes" id="UP001196413"/>
    </source>
</evidence>
<sequence length="86" mass="9732">MDVTVSFIADNQHVQEVCDQRPARDDFIVNSTRTTAVYSLKKRGFHVSYSIAARMGARQTRTCVPNVTRPNSYVYTSNWTATKTLS</sequence>
<dbReference type="AlphaFoldDB" id="A0AAD5MV97"/>